<feature type="region of interest" description="Disordered" evidence="1">
    <location>
        <begin position="1"/>
        <end position="48"/>
    </location>
</feature>
<gene>
    <name evidence="2" type="ORF">GCM10023195_11970</name>
</gene>
<organism evidence="2 3">
    <name type="scientific">Actinoallomurus liliacearum</name>
    <dbReference type="NCBI Taxonomy" id="1080073"/>
    <lineage>
        <taxon>Bacteria</taxon>
        <taxon>Bacillati</taxon>
        <taxon>Actinomycetota</taxon>
        <taxon>Actinomycetes</taxon>
        <taxon>Streptosporangiales</taxon>
        <taxon>Thermomonosporaceae</taxon>
        <taxon>Actinoallomurus</taxon>
    </lineage>
</organism>
<evidence type="ECO:0000256" key="1">
    <source>
        <dbReference type="SAM" id="MobiDB-lite"/>
    </source>
</evidence>
<comment type="caution">
    <text evidence="2">The sequence shown here is derived from an EMBL/GenBank/DDBJ whole genome shotgun (WGS) entry which is preliminary data.</text>
</comment>
<feature type="compositionally biased region" description="Basic and acidic residues" evidence="1">
    <location>
        <begin position="32"/>
        <end position="41"/>
    </location>
</feature>
<feature type="compositionally biased region" description="Basic and acidic residues" evidence="1">
    <location>
        <begin position="1"/>
        <end position="10"/>
    </location>
</feature>
<name>A0ABP8TF94_9ACTN</name>
<evidence type="ECO:0000313" key="2">
    <source>
        <dbReference type="EMBL" id="GAA4603590.1"/>
    </source>
</evidence>
<evidence type="ECO:0000313" key="3">
    <source>
        <dbReference type="Proteomes" id="UP001500212"/>
    </source>
</evidence>
<protein>
    <submittedName>
        <fullName evidence="2">Uncharacterized protein</fullName>
    </submittedName>
</protein>
<reference evidence="3" key="1">
    <citation type="journal article" date="2019" name="Int. J. Syst. Evol. Microbiol.">
        <title>The Global Catalogue of Microorganisms (GCM) 10K type strain sequencing project: providing services to taxonomists for standard genome sequencing and annotation.</title>
        <authorList>
            <consortium name="The Broad Institute Genomics Platform"/>
            <consortium name="The Broad Institute Genome Sequencing Center for Infectious Disease"/>
            <person name="Wu L."/>
            <person name="Ma J."/>
        </authorList>
    </citation>
    <scope>NUCLEOTIDE SEQUENCE [LARGE SCALE GENOMIC DNA]</scope>
    <source>
        <strain evidence="3">JCM 17938</strain>
    </source>
</reference>
<sequence length="74" mass="8406">MTDAQDEQRGGQHGGRAARDQHLAEGGSPGRFRLDGEEAHRRSAGRLDQLLHHTRSSGRWYASTNYDIFYCYID</sequence>
<proteinExistence type="predicted"/>
<accession>A0ABP8TF94</accession>
<keyword evidence="3" id="KW-1185">Reference proteome</keyword>
<dbReference type="Proteomes" id="UP001500212">
    <property type="component" value="Unassembled WGS sequence"/>
</dbReference>
<dbReference type="EMBL" id="BAABHJ010000002">
    <property type="protein sequence ID" value="GAA4603590.1"/>
    <property type="molecule type" value="Genomic_DNA"/>
</dbReference>